<evidence type="ECO:0000259" key="15">
    <source>
        <dbReference type="PROSITE" id="PS50113"/>
    </source>
</evidence>
<proteinExistence type="predicted"/>
<dbReference type="PANTHER" id="PTHR24421:SF10">
    <property type="entry name" value="NITRATE_NITRITE SENSOR PROTEIN NARQ"/>
    <property type="match status" value="1"/>
</dbReference>
<evidence type="ECO:0000256" key="2">
    <source>
        <dbReference type="ARBA" id="ARBA00004141"/>
    </source>
</evidence>
<dbReference type="CDD" id="cd16917">
    <property type="entry name" value="HATPase_UhpB-NarQ-NarX-like"/>
    <property type="match status" value="1"/>
</dbReference>
<protein>
    <recommendedName>
        <fullName evidence="3">histidine kinase</fullName>
        <ecNumber evidence="3">2.7.13.3</ecNumber>
    </recommendedName>
</protein>
<dbReference type="Proteomes" id="UP000184212">
    <property type="component" value="Unassembled WGS sequence"/>
</dbReference>
<dbReference type="OrthoDB" id="9760839at2"/>
<dbReference type="PROSITE" id="PS50113">
    <property type="entry name" value="PAC"/>
    <property type="match status" value="1"/>
</dbReference>
<dbReference type="SMART" id="SM00387">
    <property type="entry name" value="HATPase_c"/>
    <property type="match status" value="1"/>
</dbReference>
<keyword evidence="8 16" id="KW-0418">Kinase</keyword>
<dbReference type="RefSeq" id="WP_073131948.1">
    <property type="nucleotide sequence ID" value="NZ_FQWQ01000001.1"/>
</dbReference>
<evidence type="ECO:0000256" key="12">
    <source>
        <dbReference type="ARBA" id="ARBA00023136"/>
    </source>
</evidence>
<evidence type="ECO:0000256" key="4">
    <source>
        <dbReference type="ARBA" id="ARBA00022553"/>
    </source>
</evidence>
<evidence type="ECO:0000256" key="10">
    <source>
        <dbReference type="ARBA" id="ARBA00022989"/>
    </source>
</evidence>
<dbReference type="InterPro" id="IPR000014">
    <property type="entry name" value="PAS"/>
</dbReference>
<dbReference type="InterPro" id="IPR005467">
    <property type="entry name" value="His_kinase_dom"/>
</dbReference>
<evidence type="ECO:0000256" key="7">
    <source>
        <dbReference type="ARBA" id="ARBA00022741"/>
    </source>
</evidence>
<dbReference type="Gene3D" id="1.20.5.1930">
    <property type="match status" value="1"/>
</dbReference>
<dbReference type="InterPro" id="IPR000700">
    <property type="entry name" value="PAS-assoc_C"/>
</dbReference>
<evidence type="ECO:0000313" key="16">
    <source>
        <dbReference type="EMBL" id="SHG64366.1"/>
    </source>
</evidence>
<feature type="transmembrane region" description="Helical" evidence="13">
    <location>
        <begin position="20"/>
        <end position="40"/>
    </location>
</feature>
<evidence type="ECO:0000259" key="14">
    <source>
        <dbReference type="PROSITE" id="PS50109"/>
    </source>
</evidence>
<reference evidence="16 17" key="1">
    <citation type="submission" date="2016-11" db="EMBL/GenBank/DDBJ databases">
        <authorList>
            <person name="Jaros S."/>
            <person name="Januszkiewicz K."/>
            <person name="Wedrychowicz H."/>
        </authorList>
    </citation>
    <scope>NUCLEOTIDE SEQUENCE [LARGE SCALE GENOMIC DNA]</scope>
    <source>
        <strain evidence="16 17">DSM 24574</strain>
    </source>
</reference>
<keyword evidence="10 13" id="KW-1133">Transmembrane helix</keyword>
<dbReference type="InterPro" id="IPR011712">
    <property type="entry name" value="Sig_transdc_His_kin_sub3_dim/P"/>
</dbReference>
<dbReference type="Pfam" id="PF02518">
    <property type="entry name" value="HATPase_c"/>
    <property type="match status" value="1"/>
</dbReference>
<evidence type="ECO:0000256" key="6">
    <source>
        <dbReference type="ARBA" id="ARBA00022692"/>
    </source>
</evidence>
<keyword evidence="17" id="KW-1185">Reference proteome</keyword>
<dbReference type="GO" id="GO:0046983">
    <property type="term" value="F:protein dimerization activity"/>
    <property type="evidence" value="ECO:0007669"/>
    <property type="project" value="InterPro"/>
</dbReference>
<dbReference type="GO" id="GO:0005524">
    <property type="term" value="F:ATP binding"/>
    <property type="evidence" value="ECO:0007669"/>
    <property type="project" value="UniProtKB-KW"/>
</dbReference>
<evidence type="ECO:0000256" key="3">
    <source>
        <dbReference type="ARBA" id="ARBA00012438"/>
    </source>
</evidence>
<dbReference type="Gene3D" id="3.30.450.20">
    <property type="entry name" value="PAS domain"/>
    <property type="match status" value="1"/>
</dbReference>
<dbReference type="GO" id="GO:0016020">
    <property type="term" value="C:membrane"/>
    <property type="evidence" value="ECO:0007669"/>
    <property type="project" value="UniProtKB-SubCell"/>
</dbReference>
<name>A0A1M5LHC0_9BACT</name>
<evidence type="ECO:0000256" key="11">
    <source>
        <dbReference type="ARBA" id="ARBA00023012"/>
    </source>
</evidence>
<dbReference type="InterPro" id="IPR035965">
    <property type="entry name" value="PAS-like_dom_sf"/>
</dbReference>
<comment type="catalytic activity">
    <reaction evidence="1">
        <text>ATP + protein L-histidine = ADP + protein N-phospho-L-histidine.</text>
        <dbReference type="EC" id="2.7.13.3"/>
    </reaction>
</comment>
<keyword evidence="11" id="KW-0902">Two-component regulatory system</keyword>
<dbReference type="AlphaFoldDB" id="A0A1M5LHC0"/>
<dbReference type="STRING" id="947013.SAMN04488109_1209"/>
<sequence length="614" mass="69137">MHLNLQSGANSRIKFSRLGTWYILALSAIAIISIVGQVLIQQHLRDQFSDSQVVNVAGKQRMLSQKITKTVLLLKADQTEKERNTLRINLQEAAHLWKISQEGLQEGNDSLHLPGNNSPTVTGLFEEIRDPFTKLYESAVRISAVLATHPLTNLAALDSDIQIILNQEGRFLSGMDVLVRQYAREAGQKIDALRRMEYLLLFVSLFVITLEVLFIFRPTARQVSRTVNKLRASEKNSRKLLTEVGALYASLEKSYEQLSTIHEPVENPRLYAKADHGGNVTFVSEAFTLLLGQHAVDHARRLSDLFQGMALADDWMDEVVDLVSEGSAWHGELRFQGATRECWVALVIQPVLGAQGNVEELMVLGSDMTDRKLAEQRMNRKNRAEIEKTINQQKFRSVLILEGQEEERKRIAMDIHDGIGQMLTSLKYQIESIDVKEGKTASQKIADADHLIKDVIKEVRRVTFNLKPTVLGDYGLQAALKVFIHEIAKLTDIKLVYKTTGEMERLPQKVENNIFRIIQEAINNAIKYSGADTIEVVLQHNDQQLLIVVKDEGKGFDARIVEARSMNIESGRGFFNMYERTEYINGKLDIQSAPGQGTTVALTVPVQNAVLQEE</sequence>
<keyword evidence="7" id="KW-0547">Nucleotide-binding</keyword>
<evidence type="ECO:0000313" key="17">
    <source>
        <dbReference type="Proteomes" id="UP000184212"/>
    </source>
</evidence>
<dbReference type="EC" id="2.7.13.3" evidence="3"/>
<dbReference type="InterPro" id="IPR036890">
    <property type="entry name" value="HATPase_C_sf"/>
</dbReference>
<dbReference type="SUPFAM" id="SSF55874">
    <property type="entry name" value="ATPase domain of HSP90 chaperone/DNA topoisomerase II/histidine kinase"/>
    <property type="match status" value="1"/>
</dbReference>
<organism evidence="16 17">
    <name type="scientific">Chryseolinea serpens</name>
    <dbReference type="NCBI Taxonomy" id="947013"/>
    <lineage>
        <taxon>Bacteria</taxon>
        <taxon>Pseudomonadati</taxon>
        <taxon>Bacteroidota</taxon>
        <taxon>Cytophagia</taxon>
        <taxon>Cytophagales</taxon>
        <taxon>Fulvivirgaceae</taxon>
        <taxon>Chryseolinea</taxon>
    </lineage>
</organism>
<dbReference type="GO" id="GO:0000155">
    <property type="term" value="F:phosphorelay sensor kinase activity"/>
    <property type="evidence" value="ECO:0007669"/>
    <property type="project" value="InterPro"/>
</dbReference>
<keyword evidence="9" id="KW-0067">ATP-binding</keyword>
<dbReference type="InterPro" id="IPR003594">
    <property type="entry name" value="HATPase_dom"/>
</dbReference>
<evidence type="ECO:0000256" key="1">
    <source>
        <dbReference type="ARBA" id="ARBA00000085"/>
    </source>
</evidence>
<evidence type="ECO:0000256" key="8">
    <source>
        <dbReference type="ARBA" id="ARBA00022777"/>
    </source>
</evidence>
<evidence type="ECO:0000256" key="5">
    <source>
        <dbReference type="ARBA" id="ARBA00022679"/>
    </source>
</evidence>
<dbReference type="InterPro" id="IPR029095">
    <property type="entry name" value="NarX-like_N"/>
</dbReference>
<keyword evidence="4" id="KW-0597">Phosphoprotein</keyword>
<dbReference type="PANTHER" id="PTHR24421">
    <property type="entry name" value="NITRATE/NITRITE SENSOR PROTEIN NARX-RELATED"/>
    <property type="match status" value="1"/>
</dbReference>
<feature type="transmembrane region" description="Helical" evidence="13">
    <location>
        <begin position="198"/>
        <end position="216"/>
    </location>
</feature>
<keyword evidence="6 13" id="KW-0812">Transmembrane</keyword>
<dbReference type="Pfam" id="PF13675">
    <property type="entry name" value="PilJ"/>
    <property type="match status" value="1"/>
</dbReference>
<dbReference type="CDD" id="cd00130">
    <property type="entry name" value="PAS"/>
    <property type="match status" value="1"/>
</dbReference>
<dbReference type="Gene3D" id="3.30.565.10">
    <property type="entry name" value="Histidine kinase-like ATPase, C-terminal domain"/>
    <property type="match status" value="1"/>
</dbReference>
<dbReference type="SUPFAM" id="SSF55785">
    <property type="entry name" value="PYP-like sensor domain (PAS domain)"/>
    <property type="match status" value="1"/>
</dbReference>
<comment type="subcellular location">
    <subcellularLocation>
        <location evidence="2">Membrane</location>
        <topology evidence="2">Multi-pass membrane protein</topology>
    </subcellularLocation>
</comment>
<dbReference type="PROSITE" id="PS50109">
    <property type="entry name" value="HIS_KIN"/>
    <property type="match status" value="1"/>
</dbReference>
<dbReference type="EMBL" id="FQWQ01000001">
    <property type="protein sequence ID" value="SHG64366.1"/>
    <property type="molecule type" value="Genomic_DNA"/>
</dbReference>
<evidence type="ECO:0000256" key="13">
    <source>
        <dbReference type="SAM" id="Phobius"/>
    </source>
</evidence>
<dbReference type="InterPro" id="IPR050482">
    <property type="entry name" value="Sensor_HK_TwoCompSys"/>
</dbReference>
<gene>
    <name evidence="16" type="ORF">SAMN04488109_1209</name>
</gene>
<feature type="domain" description="Histidine kinase" evidence="14">
    <location>
        <begin position="514"/>
        <end position="608"/>
    </location>
</feature>
<evidence type="ECO:0000256" key="9">
    <source>
        <dbReference type="ARBA" id="ARBA00022840"/>
    </source>
</evidence>
<dbReference type="Pfam" id="PF07730">
    <property type="entry name" value="HisKA_3"/>
    <property type="match status" value="1"/>
</dbReference>
<keyword evidence="12 13" id="KW-0472">Membrane</keyword>
<keyword evidence="5" id="KW-0808">Transferase</keyword>
<accession>A0A1M5LHC0</accession>
<feature type="domain" description="PAC" evidence="15">
    <location>
        <begin position="329"/>
        <end position="380"/>
    </location>
</feature>